<keyword evidence="4" id="KW-1185">Reference proteome</keyword>
<evidence type="ECO:0000256" key="1">
    <source>
        <dbReference type="SAM" id="MobiDB-lite"/>
    </source>
</evidence>
<keyword evidence="2" id="KW-0472">Membrane</keyword>
<dbReference type="EMBL" id="QMDX01000002">
    <property type="protein sequence ID" value="TSD15049.1"/>
    <property type="molecule type" value="Genomic_DNA"/>
</dbReference>
<protein>
    <submittedName>
        <fullName evidence="3">Uncharacterized protein</fullName>
    </submittedName>
</protein>
<dbReference type="InParanoid" id="A0A554NCD4"/>
<dbReference type="AlphaFoldDB" id="A0A554NCD4"/>
<dbReference type="Proteomes" id="UP000319894">
    <property type="component" value="Unassembled WGS sequence"/>
</dbReference>
<feature type="transmembrane region" description="Helical" evidence="2">
    <location>
        <begin position="163"/>
        <end position="182"/>
    </location>
</feature>
<proteinExistence type="predicted"/>
<feature type="transmembrane region" description="Helical" evidence="2">
    <location>
        <begin position="99"/>
        <end position="115"/>
    </location>
</feature>
<feature type="transmembrane region" description="Helical" evidence="2">
    <location>
        <begin position="76"/>
        <end position="93"/>
    </location>
</feature>
<keyword evidence="2" id="KW-0812">Transmembrane</keyword>
<accession>A0A554NCD4</accession>
<reference evidence="3 4" key="1">
    <citation type="submission" date="2018-06" db="EMBL/GenBank/DDBJ databases">
        <title>Natronomonas sp. F16-60 a new haloarchaeon isolated from a solar saltern of Isla Cristina, Huelva, Spain.</title>
        <authorList>
            <person name="Duran-Viseras A."/>
            <person name="Sanchez-Porro C."/>
            <person name="Ventosa A."/>
        </authorList>
    </citation>
    <scope>NUCLEOTIDE SEQUENCE [LARGE SCALE GENOMIC DNA]</scope>
    <source>
        <strain evidence="3 4">F16-60</strain>
    </source>
</reference>
<evidence type="ECO:0000313" key="3">
    <source>
        <dbReference type="EMBL" id="TSD15049.1"/>
    </source>
</evidence>
<evidence type="ECO:0000256" key="2">
    <source>
        <dbReference type="SAM" id="Phobius"/>
    </source>
</evidence>
<name>A0A554NCD4_9EURY</name>
<feature type="transmembrane region" description="Helical" evidence="2">
    <location>
        <begin position="135"/>
        <end position="157"/>
    </location>
</feature>
<feature type="compositionally biased region" description="Low complexity" evidence="1">
    <location>
        <begin position="1"/>
        <end position="14"/>
    </location>
</feature>
<feature type="transmembrane region" description="Helical" evidence="2">
    <location>
        <begin position="37"/>
        <end position="64"/>
    </location>
</feature>
<sequence>MVAMSDAGSAGSGAPPTREPATDRFDPRPGRAALPAVLLPAVVAALALLASGVAGLLGAVGLGLLAVGTRAGRRDAVGAGAVALLAGTLVAGATGADPALLLVAGGAGLVAWDTADHAVGLAEQVGRRAAIGRSVGVHAAGSGLLAATGVAVAYAAFRSTGGGTPLALVLLLGGGIALLRVLRR</sequence>
<dbReference type="InterPro" id="IPR055941">
    <property type="entry name" value="DUF7519"/>
</dbReference>
<keyword evidence="2" id="KW-1133">Transmembrane helix</keyword>
<feature type="region of interest" description="Disordered" evidence="1">
    <location>
        <begin position="1"/>
        <end position="27"/>
    </location>
</feature>
<dbReference type="Pfam" id="PF24363">
    <property type="entry name" value="DUF7519"/>
    <property type="match status" value="1"/>
</dbReference>
<evidence type="ECO:0000313" key="4">
    <source>
        <dbReference type="Proteomes" id="UP000319894"/>
    </source>
</evidence>
<comment type="caution">
    <text evidence="3">The sequence shown here is derived from an EMBL/GenBank/DDBJ whole genome shotgun (WGS) entry which is preliminary data.</text>
</comment>
<organism evidence="3 4">
    <name type="scientific">Haloglomus irregulare</name>
    <dbReference type="NCBI Taxonomy" id="2234134"/>
    <lineage>
        <taxon>Archaea</taxon>
        <taxon>Methanobacteriati</taxon>
        <taxon>Methanobacteriota</taxon>
        <taxon>Stenosarchaea group</taxon>
        <taxon>Halobacteria</taxon>
        <taxon>Halobacteriales</taxon>
        <taxon>Natronomonadaceae</taxon>
        <taxon>Haloglomus</taxon>
    </lineage>
</organism>
<gene>
    <name evidence="3" type="ORF">DP107_04110</name>
</gene>